<evidence type="ECO:0000313" key="1">
    <source>
        <dbReference type="EMBL" id="KAF3039691.1"/>
    </source>
</evidence>
<dbReference type="Gene3D" id="3.80.10.10">
    <property type="entry name" value="Ribonuclease Inhibitor"/>
    <property type="match status" value="1"/>
</dbReference>
<dbReference type="EMBL" id="SWKV01000029">
    <property type="protein sequence ID" value="KAF3039691.1"/>
    <property type="molecule type" value="Genomic_DNA"/>
</dbReference>
<sequence>MVLNPQIGRERAQIYANFIRVLMFQDHQEDLLTFMELGPDGSRPGGHAEEDALWHPQLGQLKFPLLEDLNMWRTRGAEEFNTENAILHYIHSGLRDLRVDASGPLSDRFLDEVSRLCPCLQQFDMGFQNATISKQGLVRFLQQMHRLEGIHVAALDKSWSAAAFAAVAKHERLKLLHVPPISDTWFDDIEVSAPFPALKELYALDTTGKALLRMHSANPGLEVIHLYNGSVPGPEDVLSVVSNFSRLMTFKYRPNPSTAVSGRELTLEISCGSDWVTFGHASQQQWSFVHLKTLSLSPSVHMDEALSEVGYKALLQHFKSFAIGWFPEMQFFNIIEADDREQAFNDFMYEVGYRRENDSDVDSNGAFLARAVIVAESLRV</sequence>
<accession>A0A9P5C1G7</accession>
<reference evidence="1" key="1">
    <citation type="submission" date="2019-04" db="EMBL/GenBank/DDBJ databases">
        <title>Sequencing of skin fungus with MAO and IRED activity.</title>
        <authorList>
            <person name="Marsaioli A.J."/>
            <person name="Bonatto J.M.C."/>
            <person name="Reis Junior O."/>
        </authorList>
    </citation>
    <scope>NUCLEOTIDE SEQUENCE</scope>
    <source>
        <strain evidence="1">28M1</strain>
    </source>
</reference>
<evidence type="ECO:0000313" key="2">
    <source>
        <dbReference type="Proteomes" id="UP000758155"/>
    </source>
</evidence>
<dbReference type="OrthoDB" id="5368161at2759"/>
<name>A0A9P5C1G7_9PLEO</name>
<dbReference type="InterPro" id="IPR032675">
    <property type="entry name" value="LRR_dom_sf"/>
</dbReference>
<protein>
    <submittedName>
        <fullName evidence="1">Uncharacterized protein</fullName>
    </submittedName>
</protein>
<comment type="caution">
    <text evidence="1">The sequence shown here is derived from an EMBL/GenBank/DDBJ whole genome shotgun (WGS) entry which is preliminary data.</text>
</comment>
<proteinExistence type="predicted"/>
<organism evidence="1 2">
    <name type="scientific">Didymella heteroderae</name>
    <dbReference type="NCBI Taxonomy" id="1769908"/>
    <lineage>
        <taxon>Eukaryota</taxon>
        <taxon>Fungi</taxon>
        <taxon>Dikarya</taxon>
        <taxon>Ascomycota</taxon>
        <taxon>Pezizomycotina</taxon>
        <taxon>Dothideomycetes</taxon>
        <taxon>Pleosporomycetidae</taxon>
        <taxon>Pleosporales</taxon>
        <taxon>Pleosporineae</taxon>
        <taxon>Didymellaceae</taxon>
        <taxon>Didymella</taxon>
    </lineage>
</organism>
<keyword evidence="2" id="KW-1185">Reference proteome</keyword>
<dbReference type="AlphaFoldDB" id="A0A9P5C1G7"/>
<gene>
    <name evidence="1" type="ORF">E8E12_002071</name>
</gene>
<dbReference type="Proteomes" id="UP000758155">
    <property type="component" value="Unassembled WGS sequence"/>
</dbReference>